<protein>
    <submittedName>
        <fullName evidence="2">Uncharacterized protein</fullName>
    </submittedName>
</protein>
<proteinExistence type="predicted"/>
<reference evidence="2" key="1">
    <citation type="submission" date="2022-07" db="EMBL/GenBank/DDBJ databases">
        <title>Phylogenomic reconstructions and comparative analyses of Kickxellomycotina fungi.</title>
        <authorList>
            <person name="Reynolds N.K."/>
            <person name="Stajich J.E."/>
            <person name="Barry K."/>
            <person name="Grigoriev I.V."/>
            <person name="Crous P."/>
            <person name="Smith M.E."/>
        </authorList>
    </citation>
    <scope>NUCLEOTIDE SEQUENCE</scope>
    <source>
        <strain evidence="2">BCRC 34297</strain>
    </source>
</reference>
<evidence type="ECO:0000313" key="3">
    <source>
        <dbReference type="Proteomes" id="UP001140011"/>
    </source>
</evidence>
<dbReference type="OrthoDB" id="10264446at2759"/>
<feature type="non-terminal residue" evidence="2">
    <location>
        <position position="54"/>
    </location>
</feature>
<feature type="region of interest" description="Disordered" evidence="1">
    <location>
        <begin position="29"/>
        <end position="54"/>
    </location>
</feature>
<dbReference type="AlphaFoldDB" id="A0A9W8GLS9"/>
<evidence type="ECO:0000313" key="2">
    <source>
        <dbReference type="EMBL" id="KAJ2740377.1"/>
    </source>
</evidence>
<comment type="caution">
    <text evidence="2">The sequence shown here is derived from an EMBL/GenBank/DDBJ whole genome shotgun (WGS) entry which is preliminary data.</text>
</comment>
<gene>
    <name evidence="2" type="ORF">GGI19_007137</name>
</gene>
<accession>A0A9W8GLS9</accession>
<organism evidence="2 3">
    <name type="scientific">Coemansia pectinata</name>
    <dbReference type="NCBI Taxonomy" id="1052879"/>
    <lineage>
        <taxon>Eukaryota</taxon>
        <taxon>Fungi</taxon>
        <taxon>Fungi incertae sedis</taxon>
        <taxon>Zoopagomycota</taxon>
        <taxon>Kickxellomycotina</taxon>
        <taxon>Kickxellomycetes</taxon>
        <taxon>Kickxellales</taxon>
        <taxon>Kickxellaceae</taxon>
        <taxon>Coemansia</taxon>
    </lineage>
</organism>
<dbReference type="Proteomes" id="UP001140011">
    <property type="component" value="Unassembled WGS sequence"/>
</dbReference>
<keyword evidence="3" id="KW-1185">Reference proteome</keyword>
<sequence>MVRARKAAESFSGSTRLFATQVDEVPTLRVSRRPQSSRHSFSGKHEFRMLPPLK</sequence>
<name>A0A9W8GLS9_9FUNG</name>
<evidence type="ECO:0000256" key="1">
    <source>
        <dbReference type="SAM" id="MobiDB-lite"/>
    </source>
</evidence>
<dbReference type="EMBL" id="JANBUH010002239">
    <property type="protein sequence ID" value="KAJ2740377.1"/>
    <property type="molecule type" value="Genomic_DNA"/>
</dbReference>